<dbReference type="GO" id="GO:0001227">
    <property type="term" value="F:DNA-binding transcription repressor activity, RNA polymerase II-specific"/>
    <property type="evidence" value="ECO:0007669"/>
    <property type="project" value="TreeGrafter"/>
</dbReference>
<feature type="region of interest" description="Disordered" evidence="11">
    <location>
        <begin position="234"/>
        <end position="255"/>
    </location>
</feature>
<accession>A0A8T3D3M5</accession>
<dbReference type="Gene3D" id="1.20.5.340">
    <property type="match status" value="1"/>
</dbReference>
<keyword evidence="7 10" id="KW-0238">DNA-binding</keyword>
<dbReference type="InterPro" id="IPR013087">
    <property type="entry name" value="Znf_C2H2_type"/>
</dbReference>
<comment type="caution">
    <text evidence="13">The sequence shown here is derived from an EMBL/GenBank/DDBJ whole genome shotgun (WGS) entry which is preliminary data.</text>
</comment>
<gene>
    <name evidence="13" type="ORF">AGOR_G00151400</name>
</gene>
<evidence type="ECO:0000313" key="14">
    <source>
        <dbReference type="Proteomes" id="UP000829720"/>
    </source>
</evidence>
<keyword evidence="5" id="KW-0862">Zinc</keyword>
<dbReference type="SUPFAM" id="SSF46785">
    <property type="entry name" value="Winged helix' DNA-binding domain"/>
    <property type="match status" value="1"/>
</dbReference>
<protein>
    <recommendedName>
        <fullName evidence="12">Fork-head domain-containing protein</fullName>
    </recommendedName>
</protein>
<feature type="compositionally biased region" description="Polar residues" evidence="11">
    <location>
        <begin position="112"/>
        <end position="121"/>
    </location>
</feature>
<keyword evidence="9 10" id="KW-0539">Nucleus</keyword>
<dbReference type="OrthoDB" id="5830876at2759"/>
<comment type="subcellular location">
    <subcellularLocation>
        <location evidence="1 10">Nucleus</location>
    </subcellularLocation>
</comment>
<dbReference type="PANTHER" id="PTHR45796">
    <property type="entry name" value="FORKHEAD BOX P, ISOFORM C"/>
    <property type="match status" value="1"/>
</dbReference>
<reference evidence="13" key="1">
    <citation type="submission" date="2021-01" db="EMBL/GenBank/DDBJ databases">
        <authorList>
            <person name="Zahm M."/>
            <person name="Roques C."/>
            <person name="Cabau C."/>
            <person name="Klopp C."/>
            <person name="Donnadieu C."/>
            <person name="Jouanno E."/>
            <person name="Lampietro C."/>
            <person name="Louis A."/>
            <person name="Herpin A."/>
            <person name="Echchiki A."/>
            <person name="Berthelot C."/>
            <person name="Parey E."/>
            <person name="Roest-Crollius H."/>
            <person name="Braasch I."/>
            <person name="Postlethwait J."/>
            <person name="Bobe J."/>
            <person name="Montfort J."/>
            <person name="Bouchez O."/>
            <person name="Begum T."/>
            <person name="Mejri S."/>
            <person name="Adams A."/>
            <person name="Chen W.-J."/>
            <person name="Guiguen Y."/>
        </authorList>
    </citation>
    <scope>NUCLEOTIDE SEQUENCE</scope>
    <source>
        <tissue evidence="13">Blood</tissue>
    </source>
</reference>
<evidence type="ECO:0000256" key="6">
    <source>
        <dbReference type="ARBA" id="ARBA00023015"/>
    </source>
</evidence>
<evidence type="ECO:0000256" key="1">
    <source>
        <dbReference type="ARBA" id="ARBA00004123"/>
    </source>
</evidence>
<dbReference type="InterPro" id="IPR032354">
    <property type="entry name" value="FOXP-CC"/>
</dbReference>
<dbReference type="PROSITE" id="PS50039">
    <property type="entry name" value="FORK_HEAD_3"/>
    <property type="match status" value="1"/>
</dbReference>
<keyword evidence="8" id="KW-0804">Transcription</keyword>
<feature type="DNA-binding region" description="Fork-head" evidence="10">
    <location>
        <begin position="294"/>
        <end position="380"/>
    </location>
</feature>
<dbReference type="InterPro" id="IPR036390">
    <property type="entry name" value="WH_DNA-bd_sf"/>
</dbReference>
<evidence type="ECO:0000256" key="4">
    <source>
        <dbReference type="ARBA" id="ARBA00022771"/>
    </source>
</evidence>
<dbReference type="GO" id="GO:0008270">
    <property type="term" value="F:zinc ion binding"/>
    <property type="evidence" value="ECO:0007669"/>
    <property type="project" value="UniProtKB-KW"/>
</dbReference>
<name>A0A8T3D3M5_9TELE</name>
<dbReference type="SMART" id="SM00339">
    <property type="entry name" value="FH"/>
    <property type="match status" value="1"/>
</dbReference>
<dbReference type="AlphaFoldDB" id="A0A8T3D3M5"/>
<evidence type="ECO:0000313" key="13">
    <source>
        <dbReference type="EMBL" id="KAI1890217.1"/>
    </source>
</evidence>
<feature type="region of interest" description="Disordered" evidence="11">
    <location>
        <begin position="1"/>
        <end position="22"/>
    </location>
</feature>
<dbReference type="FunFam" id="1.10.10.10:FF:000010">
    <property type="entry name" value="Forkhead box P2 isoform B"/>
    <property type="match status" value="1"/>
</dbReference>
<evidence type="ECO:0000256" key="11">
    <source>
        <dbReference type="SAM" id="MobiDB-lite"/>
    </source>
</evidence>
<proteinExistence type="predicted"/>
<dbReference type="PROSITE" id="PS00658">
    <property type="entry name" value="FORK_HEAD_2"/>
    <property type="match status" value="1"/>
</dbReference>
<feature type="region of interest" description="Disordered" evidence="11">
    <location>
        <begin position="76"/>
        <end position="153"/>
    </location>
</feature>
<keyword evidence="2" id="KW-0678">Repressor</keyword>
<keyword evidence="14" id="KW-1185">Reference proteome</keyword>
<organism evidence="13 14">
    <name type="scientific">Albula goreensis</name>
    <dbReference type="NCBI Taxonomy" id="1534307"/>
    <lineage>
        <taxon>Eukaryota</taxon>
        <taxon>Metazoa</taxon>
        <taxon>Chordata</taxon>
        <taxon>Craniata</taxon>
        <taxon>Vertebrata</taxon>
        <taxon>Euteleostomi</taxon>
        <taxon>Actinopterygii</taxon>
        <taxon>Neopterygii</taxon>
        <taxon>Teleostei</taxon>
        <taxon>Albuliformes</taxon>
        <taxon>Albulidae</taxon>
        <taxon>Albula</taxon>
    </lineage>
</organism>
<evidence type="ECO:0000256" key="7">
    <source>
        <dbReference type="ARBA" id="ARBA00023125"/>
    </source>
</evidence>
<keyword evidence="3" id="KW-0479">Metal-binding</keyword>
<dbReference type="GO" id="GO:0005634">
    <property type="term" value="C:nucleus"/>
    <property type="evidence" value="ECO:0007669"/>
    <property type="project" value="UniProtKB-SubCell"/>
</dbReference>
<evidence type="ECO:0000256" key="10">
    <source>
        <dbReference type="PROSITE-ProRule" id="PRU00089"/>
    </source>
</evidence>
<dbReference type="PRINTS" id="PR00053">
    <property type="entry name" value="FORKHEAD"/>
</dbReference>
<dbReference type="GO" id="GO:0000978">
    <property type="term" value="F:RNA polymerase II cis-regulatory region sequence-specific DNA binding"/>
    <property type="evidence" value="ECO:0007669"/>
    <property type="project" value="TreeGrafter"/>
</dbReference>
<dbReference type="Gene3D" id="1.10.10.10">
    <property type="entry name" value="Winged helix-like DNA-binding domain superfamily/Winged helix DNA-binding domain"/>
    <property type="match status" value="1"/>
</dbReference>
<dbReference type="EMBL" id="JAERUA010000014">
    <property type="protein sequence ID" value="KAI1890217.1"/>
    <property type="molecule type" value="Genomic_DNA"/>
</dbReference>
<keyword evidence="6" id="KW-0805">Transcription regulation</keyword>
<sequence length="407" mass="45870">MPRNDGEKEGCEGSSRGHQQQVLEKEVSLPILFGPRGSFITASQLQVILLQQCGTKEGNKQLFQLSQYRPSVLRSGAQAVPQDYSSAPASGPTPDHAPDPSPSPACKVEASVDTSHTQQHTGHAPWPRQADGADPKLSSACFGQIHSPSPPSPEGGSVLFVNGLCRWPGCKAMFQEYSSFLKHLRMEHRPGDRSASQWRMQRDVVQHMETQLCLEKQRLLAMQLHLHLPEQTEAYSMEESEGESSGAISSHVSHKPPLREKVPLLSHSYWNPPTAQPLPGLIPSIECFKYNNIRPPYTYAHLIRWAILESPDKQLTLSEIYHWFTRMFFYFRHNTATWKNAVRHNLSLHKCFVRVEGGKGAVWTVDEAEFQKRKGQKFSRDQDMTWLAPYSLLYPQEIRAVGQTGSH</sequence>
<evidence type="ECO:0000256" key="8">
    <source>
        <dbReference type="ARBA" id="ARBA00023163"/>
    </source>
</evidence>
<evidence type="ECO:0000256" key="3">
    <source>
        <dbReference type="ARBA" id="ARBA00022723"/>
    </source>
</evidence>
<dbReference type="PROSITE" id="PS00028">
    <property type="entry name" value="ZINC_FINGER_C2H2_1"/>
    <property type="match status" value="1"/>
</dbReference>
<dbReference type="PANTHER" id="PTHR45796:SF2">
    <property type="entry name" value="FORKHEAD BOX P3"/>
    <property type="match status" value="1"/>
</dbReference>
<feature type="compositionally biased region" description="Basic and acidic residues" evidence="11">
    <location>
        <begin position="1"/>
        <end position="11"/>
    </location>
</feature>
<dbReference type="Pfam" id="PF16159">
    <property type="entry name" value="FOXP-CC"/>
    <property type="match status" value="1"/>
</dbReference>
<dbReference type="CDD" id="cd20066">
    <property type="entry name" value="FH_FOXP3"/>
    <property type="match status" value="1"/>
</dbReference>
<dbReference type="InterPro" id="IPR030456">
    <property type="entry name" value="TF_fork_head_CS_2"/>
</dbReference>
<evidence type="ECO:0000256" key="5">
    <source>
        <dbReference type="ARBA" id="ARBA00022833"/>
    </source>
</evidence>
<dbReference type="InterPro" id="IPR047413">
    <property type="entry name" value="FH_FOXP3"/>
</dbReference>
<feature type="domain" description="Fork-head" evidence="12">
    <location>
        <begin position="294"/>
        <end position="380"/>
    </location>
</feature>
<evidence type="ECO:0000259" key="12">
    <source>
        <dbReference type="PROSITE" id="PS50039"/>
    </source>
</evidence>
<dbReference type="Proteomes" id="UP000829720">
    <property type="component" value="Unassembled WGS sequence"/>
</dbReference>
<dbReference type="InterPro" id="IPR001766">
    <property type="entry name" value="Fork_head_dom"/>
</dbReference>
<dbReference type="Pfam" id="PF00250">
    <property type="entry name" value="Forkhead"/>
    <property type="match status" value="1"/>
</dbReference>
<dbReference type="InterPro" id="IPR036388">
    <property type="entry name" value="WH-like_DNA-bd_sf"/>
</dbReference>
<keyword evidence="4" id="KW-0863">Zinc-finger</keyword>
<evidence type="ECO:0000256" key="9">
    <source>
        <dbReference type="ARBA" id="ARBA00023242"/>
    </source>
</evidence>
<evidence type="ECO:0000256" key="2">
    <source>
        <dbReference type="ARBA" id="ARBA00022491"/>
    </source>
</evidence>
<dbReference type="InterPro" id="IPR050998">
    <property type="entry name" value="FOXP"/>
</dbReference>